<proteinExistence type="predicted"/>
<evidence type="ECO:0000313" key="1">
    <source>
        <dbReference type="EMBL" id="JAH09033.1"/>
    </source>
</evidence>
<organism evidence="1">
    <name type="scientific">Anguilla anguilla</name>
    <name type="common">European freshwater eel</name>
    <name type="synonym">Muraena anguilla</name>
    <dbReference type="NCBI Taxonomy" id="7936"/>
    <lineage>
        <taxon>Eukaryota</taxon>
        <taxon>Metazoa</taxon>
        <taxon>Chordata</taxon>
        <taxon>Craniata</taxon>
        <taxon>Vertebrata</taxon>
        <taxon>Euteleostomi</taxon>
        <taxon>Actinopterygii</taxon>
        <taxon>Neopterygii</taxon>
        <taxon>Teleostei</taxon>
        <taxon>Anguilliformes</taxon>
        <taxon>Anguillidae</taxon>
        <taxon>Anguilla</taxon>
    </lineage>
</organism>
<reference evidence="1" key="1">
    <citation type="submission" date="2014-11" db="EMBL/GenBank/DDBJ databases">
        <authorList>
            <person name="Amaro Gonzalez C."/>
        </authorList>
    </citation>
    <scope>NUCLEOTIDE SEQUENCE</scope>
</reference>
<name>A0A0E9PYS4_ANGAN</name>
<protein>
    <submittedName>
        <fullName evidence="1">Uncharacterized protein</fullName>
    </submittedName>
</protein>
<reference evidence="1" key="2">
    <citation type="journal article" date="2015" name="Fish Shellfish Immunol.">
        <title>Early steps in the European eel (Anguilla anguilla)-Vibrio vulnificus interaction in the gills: Role of the RtxA13 toxin.</title>
        <authorList>
            <person name="Callol A."/>
            <person name="Pajuelo D."/>
            <person name="Ebbesson L."/>
            <person name="Teles M."/>
            <person name="MacKenzie S."/>
            <person name="Amaro C."/>
        </authorList>
    </citation>
    <scope>NUCLEOTIDE SEQUENCE</scope>
</reference>
<dbReference type="AlphaFoldDB" id="A0A0E9PYS4"/>
<accession>A0A0E9PYS4</accession>
<dbReference type="EMBL" id="GBXM01099544">
    <property type="protein sequence ID" value="JAH09033.1"/>
    <property type="molecule type" value="Transcribed_RNA"/>
</dbReference>
<sequence>MEDIMLQVCVWGWIALCSRCRIRNEGHWGAGIGNGGHYVAGVSFGADKIMLLKSHWEWMVLKCSCCFSNACLKS</sequence>